<dbReference type="Gene3D" id="1.10.150.120">
    <property type="entry name" value="[2Fe-2S]-binding domain"/>
    <property type="match status" value="1"/>
</dbReference>
<evidence type="ECO:0000256" key="4">
    <source>
        <dbReference type="ARBA" id="ARBA00023004"/>
    </source>
</evidence>
<keyword evidence="2" id="KW-0479">Metal-binding</keyword>
<evidence type="ECO:0000256" key="2">
    <source>
        <dbReference type="ARBA" id="ARBA00022723"/>
    </source>
</evidence>
<feature type="domain" description="2Fe-2S ferredoxin-type" evidence="6">
    <location>
        <begin position="4"/>
        <end position="80"/>
    </location>
</feature>
<reference evidence="7 8" key="1">
    <citation type="submission" date="2020-03" db="EMBL/GenBank/DDBJ databases">
        <title>Bacterial isolates of synthetic phycosphere.</title>
        <authorList>
            <person name="Fu H."/>
            <person name="Moran M.A."/>
        </authorList>
    </citation>
    <scope>NUCLEOTIDE SEQUENCE [LARGE SCALE GENOMIC DNA]</scope>
    <source>
        <strain evidence="7 8">HF1</strain>
    </source>
</reference>
<dbReference type="PANTHER" id="PTHR44379">
    <property type="entry name" value="OXIDOREDUCTASE WITH IRON-SULFUR SUBUNIT"/>
    <property type="match status" value="1"/>
</dbReference>
<keyword evidence="3" id="KW-0560">Oxidoreductase</keyword>
<organism evidence="7 8">
    <name type="scientific">Marivivens donghaensis</name>
    <dbReference type="NCBI Taxonomy" id="1699413"/>
    <lineage>
        <taxon>Bacteria</taxon>
        <taxon>Pseudomonadati</taxon>
        <taxon>Pseudomonadota</taxon>
        <taxon>Alphaproteobacteria</taxon>
        <taxon>Rhodobacterales</taxon>
        <taxon>Paracoccaceae</taxon>
        <taxon>Marivivens group</taxon>
        <taxon>Marivivens</taxon>
    </lineage>
</organism>
<dbReference type="EMBL" id="JAATOP010000010">
    <property type="protein sequence ID" value="NIY73451.1"/>
    <property type="molecule type" value="Genomic_DNA"/>
</dbReference>
<evidence type="ECO:0000256" key="5">
    <source>
        <dbReference type="ARBA" id="ARBA00023014"/>
    </source>
</evidence>
<evidence type="ECO:0000256" key="1">
    <source>
        <dbReference type="ARBA" id="ARBA00022714"/>
    </source>
</evidence>
<dbReference type="PROSITE" id="PS51085">
    <property type="entry name" value="2FE2S_FER_2"/>
    <property type="match status" value="1"/>
</dbReference>
<dbReference type="InterPro" id="IPR001041">
    <property type="entry name" value="2Fe-2S_ferredoxin-type"/>
</dbReference>
<dbReference type="Proteomes" id="UP000709466">
    <property type="component" value="Unassembled WGS sequence"/>
</dbReference>
<protein>
    <submittedName>
        <fullName evidence="7">(2Fe-2S)-binding protein</fullName>
    </submittedName>
</protein>
<sequence>MSKMHIKLTVNGQEHEMLAEPRELLIHTLRERLNITGPHIGCETSHCGACTVDLNGKSVKACTVFAAQANGAEIKTIEGFAGPDGLHVLQDKFREHHGLQCGFCTPGMITRAYRLLQENPNPTEEEVRFGMAGNLCRCTGYQNIVKSIMAAAAEMNTAKEAAE</sequence>
<gene>
    <name evidence="7" type="ORF">HCZ30_13550</name>
</gene>
<keyword evidence="1" id="KW-0001">2Fe-2S</keyword>
<dbReference type="SUPFAM" id="SSF54292">
    <property type="entry name" value="2Fe-2S ferredoxin-like"/>
    <property type="match status" value="1"/>
</dbReference>
<accession>A0ABX0VZS4</accession>
<evidence type="ECO:0000259" key="6">
    <source>
        <dbReference type="PROSITE" id="PS51085"/>
    </source>
</evidence>
<dbReference type="InterPro" id="IPR012675">
    <property type="entry name" value="Beta-grasp_dom_sf"/>
</dbReference>
<dbReference type="InterPro" id="IPR051452">
    <property type="entry name" value="Diverse_Oxidoreductases"/>
</dbReference>
<dbReference type="CDD" id="cd00207">
    <property type="entry name" value="fer2"/>
    <property type="match status" value="1"/>
</dbReference>
<evidence type="ECO:0000313" key="7">
    <source>
        <dbReference type="EMBL" id="NIY73451.1"/>
    </source>
</evidence>
<name>A0ABX0VZS4_9RHOB</name>
<keyword evidence="4" id="KW-0408">Iron</keyword>
<keyword evidence="5" id="KW-0411">Iron-sulfur</keyword>
<dbReference type="RefSeq" id="WP_167638834.1">
    <property type="nucleotide sequence ID" value="NZ_JAATOP010000010.1"/>
</dbReference>
<dbReference type="InterPro" id="IPR036884">
    <property type="entry name" value="2Fe-2S-bd_dom_sf"/>
</dbReference>
<dbReference type="Pfam" id="PF01799">
    <property type="entry name" value="Fer2_2"/>
    <property type="match status" value="1"/>
</dbReference>
<evidence type="ECO:0000256" key="3">
    <source>
        <dbReference type="ARBA" id="ARBA00023002"/>
    </source>
</evidence>
<dbReference type="SUPFAM" id="SSF47741">
    <property type="entry name" value="CO dehydrogenase ISP C-domain like"/>
    <property type="match status" value="1"/>
</dbReference>
<evidence type="ECO:0000313" key="8">
    <source>
        <dbReference type="Proteomes" id="UP000709466"/>
    </source>
</evidence>
<keyword evidence="8" id="KW-1185">Reference proteome</keyword>
<comment type="caution">
    <text evidence="7">The sequence shown here is derived from an EMBL/GenBank/DDBJ whole genome shotgun (WGS) entry which is preliminary data.</text>
</comment>
<proteinExistence type="predicted"/>
<dbReference type="InterPro" id="IPR002888">
    <property type="entry name" value="2Fe-2S-bd"/>
</dbReference>
<dbReference type="Pfam" id="PF00111">
    <property type="entry name" value="Fer2"/>
    <property type="match status" value="1"/>
</dbReference>
<dbReference type="InterPro" id="IPR036010">
    <property type="entry name" value="2Fe-2S_ferredoxin-like_sf"/>
</dbReference>
<dbReference type="Gene3D" id="3.10.20.30">
    <property type="match status" value="1"/>
</dbReference>
<dbReference type="PANTHER" id="PTHR44379:SF5">
    <property type="entry name" value="OXIDOREDUCTASE WITH IRON-SULFUR SUBUNIT"/>
    <property type="match status" value="1"/>
</dbReference>